<keyword evidence="1" id="KW-0732">Signal</keyword>
<accession>A0A5N5HIR8</accession>
<evidence type="ECO:0000313" key="3">
    <source>
        <dbReference type="EMBL" id="KAB2627518.1"/>
    </source>
</evidence>
<reference evidence="4" key="2">
    <citation type="submission" date="2019-10" db="EMBL/GenBank/DDBJ databases">
        <title>A de novo genome assembly of a pear dwarfing rootstock.</title>
        <authorList>
            <person name="Wang F."/>
            <person name="Wang J."/>
            <person name="Li S."/>
            <person name="Zhang Y."/>
            <person name="Fang M."/>
            <person name="Ma L."/>
            <person name="Zhao Y."/>
            <person name="Jiang S."/>
        </authorList>
    </citation>
    <scope>NUCLEOTIDE SEQUENCE [LARGE SCALE GENOMIC DNA]</scope>
</reference>
<protein>
    <recommendedName>
        <fullName evidence="2">Alpha-N-acetylglucosaminidase tim-barrel domain-containing protein</fullName>
    </recommendedName>
</protein>
<dbReference type="PANTHER" id="PTHR12872">
    <property type="entry name" value="ALPHA-N-ACETYLGLUCOSAMINIDASE"/>
    <property type="match status" value="1"/>
</dbReference>
<dbReference type="EMBL" id="SMOL01000157">
    <property type="protein sequence ID" value="KAB2627518.1"/>
    <property type="molecule type" value="Genomic_DNA"/>
</dbReference>
<dbReference type="PANTHER" id="PTHR12872:SF1">
    <property type="entry name" value="ALPHA-N-ACETYLGLUCOSAMINIDASE"/>
    <property type="match status" value="1"/>
</dbReference>
<evidence type="ECO:0000259" key="2">
    <source>
        <dbReference type="Pfam" id="PF05089"/>
    </source>
</evidence>
<dbReference type="InterPro" id="IPR024733">
    <property type="entry name" value="NAGLU_tim-barrel"/>
</dbReference>
<dbReference type="InterPro" id="IPR007781">
    <property type="entry name" value="NAGLU"/>
</dbReference>
<dbReference type="Proteomes" id="UP000327157">
    <property type="component" value="Chromosome 2"/>
</dbReference>
<reference evidence="3 4" key="1">
    <citation type="submission" date="2019-09" db="EMBL/GenBank/DDBJ databases">
        <authorList>
            <person name="Ou C."/>
        </authorList>
    </citation>
    <scope>NUCLEOTIDE SEQUENCE [LARGE SCALE GENOMIC DNA]</scope>
    <source>
        <strain evidence="3">S2</strain>
        <tissue evidence="3">Leaf</tissue>
    </source>
</reference>
<keyword evidence="4" id="KW-1185">Reference proteome</keyword>
<proteinExistence type="predicted"/>
<dbReference type="OrthoDB" id="64736at2759"/>
<evidence type="ECO:0000256" key="1">
    <source>
        <dbReference type="SAM" id="SignalP"/>
    </source>
</evidence>
<dbReference type="Pfam" id="PF05089">
    <property type="entry name" value="NAGLU"/>
    <property type="match status" value="1"/>
</dbReference>
<name>A0A5N5HIR8_9ROSA</name>
<feature type="signal peptide" evidence="1">
    <location>
        <begin position="1"/>
        <end position="18"/>
    </location>
</feature>
<feature type="chain" id="PRO_5024273011" description="Alpha-N-acetylglucosaminidase tim-barrel domain-containing protein" evidence="1">
    <location>
        <begin position="19"/>
        <end position="171"/>
    </location>
</feature>
<evidence type="ECO:0000313" key="4">
    <source>
        <dbReference type="Proteomes" id="UP000327157"/>
    </source>
</evidence>
<gene>
    <name evidence="3" type="ORF">D8674_021136</name>
</gene>
<dbReference type="Gene3D" id="3.20.20.80">
    <property type="entry name" value="Glycosidases"/>
    <property type="match status" value="1"/>
</dbReference>
<organism evidence="3 4">
    <name type="scientific">Pyrus ussuriensis x Pyrus communis</name>
    <dbReference type="NCBI Taxonomy" id="2448454"/>
    <lineage>
        <taxon>Eukaryota</taxon>
        <taxon>Viridiplantae</taxon>
        <taxon>Streptophyta</taxon>
        <taxon>Embryophyta</taxon>
        <taxon>Tracheophyta</taxon>
        <taxon>Spermatophyta</taxon>
        <taxon>Magnoliopsida</taxon>
        <taxon>eudicotyledons</taxon>
        <taxon>Gunneridae</taxon>
        <taxon>Pentapetalae</taxon>
        <taxon>rosids</taxon>
        <taxon>fabids</taxon>
        <taxon>Rosales</taxon>
        <taxon>Rosaceae</taxon>
        <taxon>Amygdaloideae</taxon>
        <taxon>Maleae</taxon>
        <taxon>Pyrus</taxon>
    </lineage>
</organism>
<comment type="caution">
    <text evidence="3">The sequence shown here is derived from an EMBL/GenBank/DDBJ whole genome shotgun (WGS) entry which is preliminary data.</text>
</comment>
<reference evidence="3 4" key="3">
    <citation type="submission" date="2019-11" db="EMBL/GenBank/DDBJ databases">
        <title>A de novo genome assembly of a pear dwarfing rootstock.</title>
        <authorList>
            <person name="Wang F."/>
            <person name="Wang J."/>
            <person name="Li S."/>
            <person name="Zhang Y."/>
            <person name="Fang M."/>
            <person name="Ma L."/>
            <person name="Zhao Y."/>
            <person name="Jiang S."/>
        </authorList>
    </citation>
    <scope>NUCLEOTIDE SEQUENCE [LARGE SCALE GENOMIC DNA]</scope>
    <source>
        <strain evidence="3">S2</strain>
        <tissue evidence="3">Leaf</tissue>
    </source>
</reference>
<dbReference type="AlphaFoldDB" id="A0A5N5HIR8"/>
<feature type="domain" description="Alpha-N-acetylglucosaminidase tim-barrel" evidence="2">
    <location>
        <begin position="58"/>
        <end position="98"/>
    </location>
</feature>
<sequence length="171" mass="19647">MWISVCIIEMLVVDTVLNNCNLSSRHDPEIHPVSGLRALQQLKLHQASTDSFVVGLGERWQKEIDWMALQGTNLPLAFTGQESIWKKLFMIQQLGLEAQINLKRVNGSWLLFWRNLLSSKAVVCVENFLDSWLPVPHLIDARCSFRCFQLFAYGEHNKWRRSNYGSTGGRS</sequence>